<dbReference type="InterPro" id="IPR004165">
    <property type="entry name" value="CoA_trans_fam_I"/>
</dbReference>
<reference evidence="3" key="1">
    <citation type="submission" date="2015-08" db="EMBL/GenBank/DDBJ databases">
        <title>Genome sequence of the strict anaerobe Clostridium homopropionicum LuHBu1 (DSM 5847T).</title>
        <authorList>
            <person name="Poehlein A."/>
            <person name="Beck M."/>
            <person name="Schiel-Bengelsdorf B."/>
            <person name="Bengelsdorf F.R."/>
            <person name="Daniel R."/>
            <person name="Duerre P."/>
        </authorList>
    </citation>
    <scope>NUCLEOTIDE SEQUENCE [LARGE SCALE GENOMIC DNA]</scope>
    <source>
        <strain evidence="3">DSM 5847</strain>
    </source>
</reference>
<dbReference type="STRING" id="36844.SAMN04488501_1106"/>
<dbReference type="SMART" id="SM00882">
    <property type="entry name" value="CoA_trans"/>
    <property type="match status" value="1"/>
</dbReference>
<dbReference type="PANTHER" id="PTHR43293:SF3">
    <property type="entry name" value="CHOLESTEROL RING-CLEAVING HYDROLASE IPDB SUBUNIT"/>
    <property type="match status" value="1"/>
</dbReference>
<dbReference type="InterPro" id="IPR037171">
    <property type="entry name" value="NagB/RpiA_transferase-like"/>
</dbReference>
<dbReference type="RefSeq" id="WP_052222343.1">
    <property type="nucleotide sequence ID" value="NZ_LHUR01000036.1"/>
</dbReference>
<sequence length="277" mass="30713">MLNKIITIEEAVSLVSDGDKVAFGGNVLHRAPMAFTRELARQKKRKLKLIKTAGAHEVDLLCAAGCAESVDAGFISYETEYGLANNYRKAIEKGVVKANEHACYTVISALRAAAYGVPFMPVKGLMYGDLIEANDYFKMVRDPFSGETVGIVEAIVPDIGVIHVQECDEKGNCRIYGPKFDDVLISRASKKLIVTTEQIVPESKMRMNPDMVDIPHILVEAIVHVPSGSAPCSCYNKYDIDKKVLKSFTSMKKIEEIESYIKSYEAKDRKVLGRRAR</sequence>
<dbReference type="Pfam" id="PF01144">
    <property type="entry name" value="CoA_trans"/>
    <property type="match status" value="1"/>
</dbReference>
<organism evidence="2 3">
    <name type="scientific">Clostridium homopropionicum DSM 5847</name>
    <dbReference type="NCBI Taxonomy" id="1121318"/>
    <lineage>
        <taxon>Bacteria</taxon>
        <taxon>Bacillati</taxon>
        <taxon>Bacillota</taxon>
        <taxon>Clostridia</taxon>
        <taxon>Eubacteriales</taxon>
        <taxon>Clostridiaceae</taxon>
        <taxon>Clostridium</taxon>
    </lineage>
</organism>
<keyword evidence="3" id="KW-1185">Reference proteome</keyword>
<accession>A0A0L6Z6J8</accession>
<proteinExistence type="inferred from homology"/>
<dbReference type="Proteomes" id="UP000037043">
    <property type="component" value="Unassembled WGS sequence"/>
</dbReference>
<gene>
    <name evidence="2" type="primary">gctA</name>
    <name evidence="2" type="ORF">CLHOM_28690</name>
</gene>
<dbReference type="GO" id="GO:0018730">
    <property type="term" value="F:glutaconate CoA-transferase activity"/>
    <property type="evidence" value="ECO:0007669"/>
    <property type="project" value="UniProtKB-EC"/>
</dbReference>
<comment type="caution">
    <text evidence="2">The sequence shown here is derived from an EMBL/GenBank/DDBJ whole genome shotgun (WGS) entry which is preliminary data.</text>
</comment>
<dbReference type="PANTHER" id="PTHR43293">
    <property type="entry name" value="ACETATE COA-TRANSFERASE YDIF"/>
    <property type="match status" value="1"/>
</dbReference>
<dbReference type="Gene3D" id="3.30.30.40">
    <property type="match status" value="1"/>
</dbReference>
<dbReference type="SUPFAM" id="SSF100950">
    <property type="entry name" value="NagB/RpiA/CoA transferase-like"/>
    <property type="match status" value="1"/>
</dbReference>
<protein>
    <submittedName>
        <fullName evidence="2">Glutaconate CoA-transferase subunit A</fullName>
        <ecNumber evidence="2">2.8.3.12</ecNumber>
    </submittedName>
</protein>
<keyword evidence="2" id="KW-0808">Transferase</keyword>
<dbReference type="AlphaFoldDB" id="A0A0L6Z6J8"/>
<dbReference type="Gene3D" id="3.40.1080.10">
    <property type="entry name" value="Glutaconate Coenzyme A-transferase"/>
    <property type="match status" value="1"/>
</dbReference>
<evidence type="ECO:0000313" key="2">
    <source>
        <dbReference type="EMBL" id="KOA18585.1"/>
    </source>
</evidence>
<dbReference type="EMBL" id="LHUR01000036">
    <property type="protein sequence ID" value="KOA18585.1"/>
    <property type="molecule type" value="Genomic_DNA"/>
</dbReference>
<dbReference type="EC" id="2.8.3.12" evidence="2"/>
<name>A0A0L6Z6J8_9CLOT</name>
<evidence type="ECO:0000313" key="3">
    <source>
        <dbReference type="Proteomes" id="UP000037043"/>
    </source>
</evidence>
<comment type="similarity">
    <text evidence="1">Belongs to the 3-oxoacid CoA-transferase subunit B family.</text>
</comment>
<evidence type="ECO:0000256" key="1">
    <source>
        <dbReference type="ARBA" id="ARBA00007047"/>
    </source>
</evidence>
<dbReference type="PATRIC" id="fig|1121318.3.peg.2877"/>